<feature type="transmembrane region" description="Helical" evidence="11">
    <location>
        <begin position="21"/>
        <end position="46"/>
    </location>
</feature>
<dbReference type="Proteomes" id="UP001432128">
    <property type="component" value="Chromosome"/>
</dbReference>
<organism evidence="14 15">
    <name type="scientific">Williamsia herbipolensis</name>
    <dbReference type="NCBI Taxonomy" id="1603258"/>
    <lineage>
        <taxon>Bacteria</taxon>
        <taxon>Bacillati</taxon>
        <taxon>Actinomycetota</taxon>
        <taxon>Actinomycetes</taxon>
        <taxon>Mycobacteriales</taxon>
        <taxon>Nocardiaceae</taxon>
        <taxon>Williamsia</taxon>
    </lineage>
</organism>
<dbReference type="InterPro" id="IPR003594">
    <property type="entry name" value="HATPase_dom"/>
</dbReference>
<dbReference type="PROSITE" id="PS50109">
    <property type="entry name" value="HIS_KIN"/>
    <property type="match status" value="1"/>
</dbReference>
<dbReference type="Gene3D" id="6.10.340.10">
    <property type="match status" value="1"/>
</dbReference>
<sequence length="466" mass="48612">MSSRMRSAVRAVGHHLAGVRVRLTVVATVLLAVALACAAAIMLSVLHNSLLNSADAAAAARATQIAATVRTESLQGIDSETVAPSKDLDIIQVLDAAGRVRASSPSGRGGQVVDPVAVGAHETIDGAQIEGRGDEFRTTVVGVDSPAGPLTIAVGAAEGPINDVVITVAILFCAVFPIILLVLAFASYLFVGRVLRPVEGIRAQVAEMSSKDLSARVPESGAGDEISTLARTMNAMLDRLQLAREQQLRFVGDASHELRSPLMSIYGLLDLARTTGRPLDLATIDSIMLPEVSRLQAMVDDLLLLAKADERGIPLVMGDVDLDDIVAEAAHRTDTLSPITIRARVTPIRVSGDREKLSRAVRNVVDNAVRHAHSAVTMTMATTGDGMGQIVVSDDGPGIPAAERERIFDRFVRLDADRERSAGGSGLGLAIVSEIVRAHAGTVRAGEAPGGGAAITISVPTSASAE</sequence>
<keyword evidence="8 11" id="KW-1133">Transmembrane helix</keyword>
<keyword evidence="9" id="KW-0902">Two-component regulatory system</keyword>
<dbReference type="CDD" id="cd00082">
    <property type="entry name" value="HisKA"/>
    <property type="match status" value="1"/>
</dbReference>
<feature type="transmembrane region" description="Helical" evidence="11">
    <location>
        <begin position="164"/>
        <end position="191"/>
    </location>
</feature>
<proteinExistence type="predicted"/>
<dbReference type="InterPro" id="IPR050428">
    <property type="entry name" value="TCS_sensor_his_kinase"/>
</dbReference>
<dbReference type="AlphaFoldDB" id="A0AAU4JYX9"/>
<gene>
    <name evidence="14" type="ORF">OG579_14825</name>
</gene>
<evidence type="ECO:0000256" key="5">
    <source>
        <dbReference type="ARBA" id="ARBA00022679"/>
    </source>
</evidence>
<dbReference type="KEGG" id="whr:OG579_14825"/>
<keyword evidence="6 11" id="KW-0812">Transmembrane</keyword>
<evidence type="ECO:0000256" key="1">
    <source>
        <dbReference type="ARBA" id="ARBA00000085"/>
    </source>
</evidence>
<keyword evidence="14" id="KW-0547">Nucleotide-binding</keyword>
<evidence type="ECO:0000256" key="3">
    <source>
        <dbReference type="ARBA" id="ARBA00012438"/>
    </source>
</evidence>
<keyword evidence="10 11" id="KW-0472">Membrane</keyword>
<dbReference type="PRINTS" id="PR00344">
    <property type="entry name" value="BCTRLSENSOR"/>
</dbReference>
<evidence type="ECO:0000259" key="12">
    <source>
        <dbReference type="PROSITE" id="PS50109"/>
    </source>
</evidence>
<dbReference type="InterPro" id="IPR036097">
    <property type="entry name" value="HisK_dim/P_sf"/>
</dbReference>
<dbReference type="Pfam" id="PF00672">
    <property type="entry name" value="HAMP"/>
    <property type="match status" value="1"/>
</dbReference>
<dbReference type="GO" id="GO:0000155">
    <property type="term" value="F:phosphorelay sensor kinase activity"/>
    <property type="evidence" value="ECO:0007669"/>
    <property type="project" value="InterPro"/>
</dbReference>
<dbReference type="GO" id="GO:0005886">
    <property type="term" value="C:plasma membrane"/>
    <property type="evidence" value="ECO:0007669"/>
    <property type="project" value="UniProtKB-SubCell"/>
</dbReference>
<dbReference type="SMART" id="SM00387">
    <property type="entry name" value="HATPase_c"/>
    <property type="match status" value="1"/>
</dbReference>
<dbReference type="InterPro" id="IPR004358">
    <property type="entry name" value="Sig_transdc_His_kin-like_C"/>
</dbReference>
<dbReference type="Pfam" id="PF00512">
    <property type="entry name" value="HisKA"/>
    <property type="match status" value="1"/>
</dbReference>
<protein>
    <recommendedName>
        <fullName evidence="3">histidine kinase</fullName>
        <ecNumber evidence="3">2.7.13.3</ecNumber>
    </recommendedName>
</protein>
<accession>A0AAU4JYX9</accession>
<keyword evidence="14" id="KW-0067">ATP-binding</keyword>
<dbReference type="PANTHER" id="PTHR45436:SF5">
    <property type="entry name" value="SENSOR HISTIDINE KINASE TRCS"/>
    <property type="match status" value="1"/>
</dbReference>
<dbReference type="SUPFAM" id="SSF55874">
    <property type="entry name" value="ATPase domain of HSP90 chaperone/DNA topoisomerase II/histidine kinase"/>
    <property type="match status" value="1"/>
</dbReference>
<dbReference type="RefSeq" id="WP_328856560.1">
    <property type="nucleotide sequence ID" value="NZ_CP108021.1"/>
</dbReference>
<evidence type="ECO:0000256" key="8">
    <source>
        <dbReference type="ARBA" id="ARBA00022989"/>
    </source>
</evidence>
<comment type="catalytic activity">
    <reaction evidence="1">
        <text>ATP + protein L-histidine = ADP + protein N-phospho-L-histidine.</text>
        <dbReference type="EC" id="2.7.13.3"/>
    </reaction>
</comment>
<evidence type="ECO:0000256" key="6">
    <source>
        <dbReference type="ARBA" id="ARBA00022692"/>
    </source>
</evidence>
<feature type="domain" description="HAMP" evidence="13">
    <location>
        <begin position="192"/>
        <end position="245"/>
    </location>
</feature>
<dbReference type="PROSITE" id="PS50885">
    <property type="entry name" value="HAMP"/>
    <property type="match status" value="1"/>
</dbReference>
<evidence type="ECO:0000313" key="15">
    <source>
        <dbReference type="Proteomes" id="UP001432128"/>
    </source>
</evidence>
<evidence type="ECO:0000256" key="2">
    <source>
        <dbReference type="ARBA" id="ARBA00004236"/>
    </source>
</evidence>
<evidence type="ECO:0000256" key="4">
    <source>
        <dbReference type="ARBA" id="ARBA00022553"/>
    </source>
</evidence>
<dbReference type="EMBL" id="CP108021">
    <property type="protein sequence ID" value="WUM18994.1"/>
    <property type="molecule type" value="Genomic_DNA"/>
</dbReference>
<dbReference type="SUPFAM" id="SSF158472">
    <property type="entry name" value="HAMP domain-like"/>
    <property type="match status" value="1"/>
</dbReference>
<dbReference type="InterPro" id="IPR036890">
    <property type="entry name" value="HATPase_C_sf"/>
</dbReference>
<dbReference type="EC" id="2.7.13.3" evidence="3"/>
<dbReference type="Gene3D" id="1.10.287.130">
    <property type="match status" value="1"/>
</dbReference>
<dbReference type="InterPro" id="IPR005467">
    <property type="entry name" value="His_kinase_dom"/>
</dbReference>
<evidence type="ECO:0000256" key="10">
    <source>
        <dbReference type="ARBA" id="ARBA00023136"/>
    </source>
</evidence>
<feature type="domain" description="Histidine kinase" evidence="12">
    <location>
        <begin position="253"/>
        <end position="463"/>
    </location>
</feature>
<dbReference type="Pfam" id="PF02518">
    <property type="entry name" value="HATPase_c"/>
    <property type="match status" value="1"/>
</dbReference>
<dbReference type="Gene3D" id="3.30.565.10">
    <property type="entry name" value="Histidine kinase-like ATPase, C-terminal domain"/>
    <property type="match status" value="1"/>
</dbReference>
<evidence type="ECO:0000256" key="9">
    <source>
        <dbReference type="ARBA" id="ARBA00023012"/>
    </source>
</evidence>
<dbReference type="SMART" id="SM00304">
    <property type="entry name" value="HAMP"/>
    <property type="match status" value="1"/>
</dbReference>
<dbReference type="PANTHER" id="PTHR45436">
    <property type="entry name" value="SENSOR HISTIDINE KINASE YKOH"/>
    <property type="match status" value="1"/>
</dbReference>
<name>A0AAU4JYX9_9NOCA</name>
<dbReference type="InterPro" id="IPR003660">
    <property type="entry name" value="HAMP_dom"/>
</dbReference>
<dbReference type="GO" id="GO:0005524">
    <property type="term" value="F:ATP binding"/>
    <property type="evidence" value="ECO:0007669"/>
    <property type="project" value="UniProtKB-KW"/>
</dbReference>
<dbReference type="SMART" id="SM00388">
    <property type="entry name" value="HisKA"/>
    <property type="match status" value="1"/>
</dbReference>
<evidence type="ECO:0000256" key="11">
    <source>
        <dbReference type="SAM" id="Phobius"/>
    </source>
</evidence>
<keyword evidence="4" id="KW-0597">Phosphoprotein</keyword>
<reference evidence="14 15" key="1">
    <citation type="submission" date="2022-10" db="EMBL/GenBank/DDBJ databases">
        <title>The complete genomes of actinobacterial strains from the NBC collection.</title>
        <authorList>
            <person name="Joergensen T.S."/>
            <person name="Alvarez Arevalo M."/>
            <person name="Sterndorff E.B."/>
            <person name="Faurdal D."/>
            <person name="Vuksanovic O."/>
            <person name="Mourched A.-S."/>
            <person name="Charusanti P."/>
            <person name="Shaw S."/>
            <person name="Blin K."/>
            <person name="Weber T."/>
        </authorList>
    </citation>
    <scope>NUCLEOTIDE SEQUENCE [LARGE SCALE GENOMIC DNA]</scope>
    <source>
        <strain evidence="14 15">NBC_00319</strain>
    </source>
</reference>
<dbReference type="SUPFAM" id="SSF47384">
    <property type="entry name" value="Homodimeric domain of signal transducing histidine kinase"/>
    <property type="match status" value="1"/>
</dbReference>
<keyword evidence="7" id="KW-0418">Kinase</keyword>
<keyword evidence="15" id="KW-1185">Reference proteome</keyword>
<dbReference type="InterPro" id="IPR003661">
    <property type="entry name" value="HisK_dim/P_dom"/>
</dbReference>
<evidence type="ECO:0000259" key="13">
    <source>
        <dbReference type="PROSITE" id="PS50885"/>
    </source>
</evidence>
<evidence type="ECO:0000256" key="7">
    <source>
        <dbReference type="ARBA" id="ARBA00022777"/>
    </source>
</evidence>
<evidence type="ECO:0000313" key="14">
    <source>
        <dbReference type="EMBL" id="WUM18994.1"/>
    </source>
</evidence>
<comment type="subcellular location">
    <subcellularLocation>
        <location evidence="2">Cell membrane</location>
    </subcellularLocation>
</comment>
<dbReference type="CDD" id="cd06225">
    <property type="entry name" value="HAMP"/>
    <property type="match status" value="1"/>
</dbReference>
<keyword evidence="5" id="KW-0808">Transferase</keyword>